<sequence>MTKCYHRNIDRCSTFQAELWAVLNGLTIAWNHGYFNVVVEVDNCEVVRCLNSVEQVNDDATIRRIRRCLNQQWRVSFNHIDRSANTLADALARVGKDYQLGLWIFQELLVVVERFLDLDHTYFDIG</sequence>
<comment type="caution">
    <text evidence="2">The sequence shown here is derived from an EMBL/GenBank/DDBJ whole genome shotgun (WGS) entry which is preliminary data.</text>
</comment>
<protein>
    <recommendedName>
        <fullName evidence="1">RNase H type-1 domain-containing protein</fullName>
    </recommendedName>
</protein>
<dbReference type="CDD" id="cd06222">
    <property type="entry name" value="RNase_H_like"/>
    <property type="match status" value="1"/>
</dbReference>
<dbReference type="PANTHER" id="PTHR47723">
    <property type="entry name" value="OS05G0353850 PROTEIN"/>
    <property type="match status" value="1"/>
</dbReference>
<name>A0A6A2ZMW9_HIBSY</name>
<dbReference type="Pfam" id="PF13456">
    <property type="entry name" value="RVT_3"/>
    <property type="match status" value="1"/>
</dbReference>
<accession>A0A6A2ZMW9</accession>
<dbReference type="InterPro" id="IPR044730">
    <property type="entry name" value="RNase_H-like_dom_plant"/>
</dbReference>
<dbReference type="InterPro" id="IPR053151">
    <property type="entry name" value="RNase_H-like"/>
</dbReference>
<evidence type="ECO:0000259" key="1">
    <source>
        <dbReference type="Pfam" id="PF13456"/>
    </source>
</evidence>
<gene>
    <name evidence="2" type="ORF">F3Y22_tig00110847pilonHSYRG00075</name>
</gene>
<proteinExistence type="predicted"/>
<dbReference type="Proteomes" id="UP000436088">
    <property type="component" value="Unassembled WGS sequence"/>
</dbReference>
<evidence type="ECO:0000313" key="2">
    <source>
        <dbReference type="EMBL" id="KAE8692245.1"/>
    </source>
</evidence>
<dbReference type="GO" id="GO:0003676">
    <property type="term" value="F:nucleic acid binding"/>
    <property type="evidence" value="ECO:0007669"/>
    <property type="project" value="InterPro"/>
</dbReference>
<dbReference type="PANTHER" id="PTHR47723:SF13">
    <property type="entry name" value="PUTATIVE-RELATED"/>
    <property type="match status" value="1"/>
</dbReference>
<dbReference type="AlphaFoldDB" id="A0A6A2ZMW9"/>
<reference evidence="2" key="1">
    <citation type="submission" date="2019-09" db="EMBL/GenBank/DDBJ databases">
        <title>Draft genome information of white flower Hibiscus syriacus.</title>
        <authorList>
            <person name="Kim Y.-M."/>
        </authorList>
    </citation>
    <scope>NUCLEOTIDE SEQUENCE [LARGE SCALE GENOMIC DNA]</scope>
    <source>
        <strain evidence="2">YM2019G1</strain>
    </source>
</reference>
<dbReference type="SUPFAM" id="SSF53098">
    <property type="entry name" value="Ribonuclease H-like"/>
    <property type="match status" value="1"/>
</dbReference>
<feature type="domain" description="RNase H type-1" evidence="1">
    <location>
        <begin position="4"/>
        <end position="93"/>
    </location>
</feature>
<dbReference type="InterPro" id="IPR002156">
    <property type="entry name" value="RNaseH_domain"/>
</dbReference>
<dbReference type="InterPro" id="IPR012337">
    <property type="entry name" value="RNaseH-like_sf"/>
</dbReference>
<dbReference type="InterPro" id="IPR036397">
    <property type="entry name" value="RNaseH_sf"/>
</dbReference>
<evidence type="ECO:0000313" key="3">
    <source>
        <dbReference type="Proteomes" id="UP000436088"/>
    </source>
</evidence>
<keyword evidence="3" id="KW-1185">Reference proteome</keyword>
<dbReference type="Gene3D" id="3.30.420.10">
    <property type="entry name" value="Ribonuclease H-like superfamily/Ribonuclease H"/>
    <property type="match status" value="1"/>
</dbReference>
<organism evidence="2 3">
    <name type="scientific">Hibiscus syriacus</name>
    <name type="common">Rose of Sharon</name>
    <dbReference type="NCBI Taxonomy" id="106335"/>
    <lineage>
        <taxon>Eukaryota</taxon>
        <taxon>Viridiplantae</taxon>
        <taxon>Streptophyta</taxon>
        <taxon>Embryophyta</taxon>
        <taxon>Tracheophyta</taxon>
        <taxon>Spermatophyta</taxon>
        <taxon>Magnoliopsida</taxon>
        <taxon>eudicotyledons</taxon>
        <taxon>Gunneridae</taxon>
        <taxon>Pentapetalae</taxon>
        <taxon>rosids</taxon>
        <taxon>malvids</taxon>
        <taxon>Malvales</taxon>
        <taxon>Malvaceae</taxon>
        <taxon>Malvoideae</taxon>
        <taxon>Hibiscus</taxon>
    </lineage>
</organism>
<dbReference type="EMBL" id="VEPZ02001137">
    <property type="protein sequence ID" value="KAE8692245.1"/>
    <property type="molecule type" value="Genomic_DNA"/>
</dbReference>
<dbReference type="GO" id="GO:0004523">
    <property type="term" value="F:RNA-DNA hybrid ribonuclease activity"/>
    <property type="evidence" value="ECO:0007669"/>
    <property type="project" value="InterPro"/>
</dbReference>